<dbReference type="PANTHER" id="PTHR24177:SF314">
    <property type="entry name" value="PROTEIN ACCELERATED CELL DEATH 6-LIKE ISOFORM X1"/>
    <property type="match status" value="1"/>
</dbReference>
<dbReference type="PANTHER" id="PTHR24177">
    <property type="entry name" value="CASKIN"/>
    <property type="match status" value="1"/>
</dbReference>
<evidence type="ECO:0000313" key="4">
    <source>
        <dbReference type="Proteomes" id="UP001187471"/>
    </source>
</evidence>
<keyword evidence="1" id="KW-1133">Transmembrane helix</keyword>
<evidence type="ECO:0000259" key="2">
    <source>
        <dbReference type="Pfam" id="PF13962"/>
    </source>
</evidence>
<dbReference type="InterPro" id="IPR036770">
    <property type="entry name" value="Ankyrin_rpt-contain_sf"/>
</dbReference>
<protein>
    <recommendedName>
        <fullName evidence="2">PGG domain-containing protein</fullName>
    </recommendedName>
</protein>
<dbReference type="Gene3D" id="1.25.40.20">
    <property type="entry name" value="Ankyrin repeat-containing domain"/>
    <property type="match status" value="1"/>
</dbReference>
<dbReference type="Proteomes" id="UP001187471">
    <property type="component" value="Unassembled WGS sequence"/>
</dbReference>
<dbReference type="GO" id="GO:0016020">
    <property type="term" value="C:membrane"/>
    <property type="evidence" value="ECO:0007669"/>
    <property type="project" value="TreeGrafter"/>
</dbReference>
<keyword evidence="1" id="KW-0812">Transmembrane</keyword>
<evidence type="ECO:0000313" key="3">
    <source>
        <dbReference type="EMBL" id="KAK2972929.1"/>
    </source>
</evidence>
<keyword evidence="4" id="KW-1185">Reference proteome</keyword>
<dbReference type="InterPro" id="IPR026961">
    <property type="entry name" value="PGG_dom"/>
</dbReference>
<comment type="caution">
    <text evidence="3">The sequence shown here is derived from an EMBL/GenBank/DDBJ whole genome shotgun (WGS) entry which is preliminary data.</text>
</comment>
<feature type="transmembrane region" description="Helical" evidence="1">
    <location>
        <begin position="423"/>
        <end position="444"/>
    </location>
</feature>
<feature type="transmembrane region" description="Helical" evidence="1">
    <location>
        <begin position="389"/>
        <end position="411"/>
    </location>
</feature>
<dbReference type="AlphaFoldDB" id="A0AA88U6E1"/>
<dbReference type="Pfam" id="PF13962">
    <property type="entry name" value="PGG"/>
    <property type="match status" value="1"/>
</dbReference>
<dbReference type="EMBL" id="JAVXUO010002478">
    <property type="protein sequence ID" value="KAK2972929.1"/>
    <property type="molecule type" value="Genomic_DNA"/>
</dbReference>
<reference evidence="3" key="1">
    <citation type="submission" date="2022-12" db="EMBL/GenBank/DDBJ databases">
        <title>Draft genome assemblies for two species of Escallonia (Escalloniales).</title>
        <authorList>
            <person name="Chanderbali A."/>
            <person name="Dervinis C."/>
            <person name="Anghel I."/>
            <person name="Soltis D."/>
            <person name="Soltis P."/>
            <person name="Zapata F."/>
        </authorList>
    </citation>
    <scope>NUCLEOTIDE SEQUENCE</scope>
    <source>
        <strain evidence="3">UCBG92.1500</strain>
        <tissue evidence="3">Leaf</tissue>
    </source>
</reference>
<name>A0AA88U6E1_9ASTE</name>
<feature type="transmembrane region" description="Helical" evidence="1">
    <location>
        <begin position="342"/>
        <end position="368"/>
    </location>
</feature>
<feature type="domain" description="PGG" evidence="2">
    <location>
        <begin position="297"/>
        <end position="409"/>
    </location>
</feature>
<organism evidence="3 4">
    <name type="scientific">Escallonia rubra</name>
    <dbReference type="NCBI Taxonomy" id="112253"/>
    <lineage>
        <taxon>Eukaryota</taxon>
        <taxon>Viridiplantae</taxon>
        <taxon>Streptophyta</taxon>
        <taxon>Embryophyta</taxon>
        <taxon>Tracheophyta</taxon>
        <taxon>Spermatophyta</taxon>
        <taxon>Magnoliopsida</taxon>
        <taxon>eudicotyledons</taxon>
        <taxon>Gunneridae</taxon>
        <taxon>Pentapetalae</taxon>
        <taxon>asterids</taxon>
        <taxon>campanulids</taxon>
        <taxon>Escalloniales</taxon>
        <taxon>Escalloniaceae</taxon>
        <taxon>Escallonia</taxon>
    </lineage>
</organism>
<gene>
    <name evidence="3" type="ORF">RJ640_015644</name>
</gene>
<proteinExistence type="predicted"/>
<dbReference type="SUPFAM" id="SSF48403">
    <property type="entry name" value="Ankyrin repeat"/>
    <property type="match status" value="1"/>
</dbReference>
<feature type="transmembrane region" description="Helical" evidence="1">
    <location>
        <begin position="301"/>
        <end position="322"/>
    </location>
</feature>
<keyword evidence="1" id="KW-0472">Membrane</keyword>
<sequence length="495" mass="56048">MTQSSIPNDIGNTVLHEAATSDEMVPAARDMLWREPELLFARSQHQETAVFRAARYGNTKMFKFLEEEINRIVASEEQRRALMTDGFSTEDTTVADEDCYDSAFRLAKFLIERDTSWEATESALGPGLRTHTYSGANAVPQGRGGPTLPISEKAKTPLLLAAKFGCVEIVEEILRMYPQAVEHVDDEGRNVLHVAVQYRQEQIFHVIEKMKFPMKRLTPKIDNKGNSMLHMVGIDKEDQKATDMRSPGLRLQENLLLFERLKKASKTEFIMHLNKDRLTAEKLFVVSNAELHRDAKDWIKLTAEHCSIVAVFIATVAYAAAYTVPGGPNQTTGYPILLHKPFFLTFAITDVLSLAFALTSVIAFLSILTSPFRLEDFKHNLPRTLMIGFTLLIISVFMMMFAFAATIFLMIHNKQQWEKISLSSLAFLPATFFVFLYLRFYASLMEPFKHSVKMLRSALPQCNSVRPHCSTNLDYESGQPLTWTPLFLLTAPSTQ</sequence>
<evidence type="ECO:0000256" key="1">
    <source>
        <dbReference type="SAM" id="Phobius"/>
    </source>
</evidence>
<accession>A0AA88U6E1</accession>